<name>A0A6A4I2M9_9AGAR</name>
<dbReference type="AlphaFoldDB" id="A0A6A4I2M9"/>
<keyword evidence="5 8" id="KW-0436">Ligase</keyword>
<dbReference type="NCBIfam" id="TIGR01514">
    <property type="entry name" value="NAPRTase"/>
    <property type="match status" value="1"/>
</dbReference>
<evidence type="ECO:0000259" key="10">
    <source>
        <dbReference type="Pfam" id="PF17767"/>
    </source>
</evidence>
<reference evidence="11" key="1">
    <citation type="journal article" date="2019" name="Environ. Microbiol.">
        <title>Fungal ecological strategies reflected in gene transcription - a case study of two litter decomposers.</title>
        <authorList>
            <person name="Barbi F."/>
            <person name="Kohler A."/>
            <person name="Barry K."/>
            <person name="Baskaran P."/>
            <person name="Daum C."/>
            <person name="Fauchery L."/>
            <person name="Ihrmark K."/>
            <person name="Kuo A."/>
            <person name="LaButti K."/>
            <person name="Lipzen A."/>
            <person name="Morin E."/>
            <person name="Grigoriev I.V."/>
            <person name="Henrissat B."/>
            <person name="Lindahl B."/>
            <person name="Martin F."/>
        </authorList>
    </citation>
    <scope>NUCLEOTIDE SEQUENCE</scope>
    <source>
        <strain evidence="11">JB14</strain>
    </source>
</reference>
<dbReference type="SUPFAM" id="SSF51690">
    <property type="entry name" value="Nicotinate/Quinolinate PRTase C-terminal domain-like"/>
    <property type="match status" value="1"/>
</dbReference>
<evidence type="ECO:0000256" key="6">
    <source>
        <dbReference type="ARBA" id="ARBA00022642"/>
    </source>
</evidence>
<evidence type="ECO:0000256" key="4">
    <source>
        <dbReference type="ARBA" id="ARBA00022553"/>
    </source>
</evidence>
<protein>
    <recommendedName>
        <fullName evidence="3 8">Nicotinate phosphoribosyltransferase</fullName>
        <ecNumber evidence="3 8">6.3.4.21</ecNumber>
    </recommendedName>
</protein>
<comment type="pathway">
    <text evidence="1 8">Cofactor biosynthesis; NAD(+) biosynthesis; nicotinate D-ribonucleotide from nicotinate: step 1/1.</text>
</comment>
<dbReference type="InterPro" id="IPR041525">
    <property type="entry name" value="N/Namide_PRibTrfase"/>
</dbReference>
<comment type="catalytic activity">
    <reaction evidence="7 8">
        <text>5-phospho-alpha-D-ribose 1-diphosphate + nicotinate + ATP + H2O = nicotinate beta-D-ribonucleotide + ADP + phosphate + diphosphate</text>
        <dbReference type="Rhea" id="RHEA:36163"/>
        <dbReference type="ChEBI" id="CHEBI:15377"/>
        <dbReference type="ChEBI" id="CHEBI:30616"/>
        <dbReference type="ChEBI" id="CHEBI:32544"/>
        <dbReference type="ChEBI" id="CHEBI:33019"/>
        <dbReference type="ChEBI" id="CHEBI:43474"/>
        <dbReference type="ChEBI" id="CHEBI:57502"/>
        <dbReference type="ChEBI" id="CHEBI:58017"/>
        <dbReference type="ChEBI" id="CHEBI:456216"/>
        <dbReference type="EC" id="6.3.4.21"/>
    </reaction>
</comment>
<evidence type="ECO:0000313" key="12">
    <source>
        <dbReference type="Proteomes" id="UP000799118"/>
    </source>
</evidence>
<evidence type="ECO:0000313" key="11">
    <source>
        <dbReference type="EMBL" id="KAE9403678.1"/>
    </source>
</evidence>
<evidence type="ECO:0000256" key="2">
    <source>
        <dbReference type="ARBA" id="ARBA00010897"/>
    </source>
</evidence>
<dbReference type="Pfam" id="PF04095">
    <property type="entry name" value="NAPRTase"/>
    <property type="match status" value="1"/>
</dbReference>
<dbReference type="SUPFAM" id="SSF54675">
    <property type="entry name" value="Nicotinate/Quinolinate PRTase N-terminal domain-like"/>
    <property type="match status" value="1"/>
</dbReference>
<organism evidence="11 12">
    <name type="scientific">Gymnopus androsaceus JB14</name>
    <dbReference type="NCBI Taxonomy" id="1447944"/>
    <lineage>
        <taxon>Eukaryota</taxon>
        <taxon>Fungi</taxon>
        <taxon>Dikarya</taxon>
        <taxon>Basidiomycota</taxon>
        <taxon>Agaricomycotina</taxon>
        <taxon>Agaricomycetes</taxon>
        <taxon>Agaricomycetidae</taxon>
        <taxon>Agaricales</taxon>
        <taxon>Marasmiineae</taxon>
        <taxon>Omphalotaceae</taxon>
        <taxon>Gymnopus</taxon>
    </lineage>
</organism>
<feature type="domain" description="Nicotinate phosphoribosyltransferase N-terminal" evidence="10">
    <location>
        <begin position="1"/>
        <end position="118"/>
    </location>
</feature>
<dbReference type="GO" id="GO:0004516">
    <property type="term" value="F:nicotinate phosphoribosyltransferase activity"/>
    <property type="evidence" value="ECO:0007669"/>
    <property type="project" value="UniProtKB-UniRule"/>
</dbReference>
<dbReference type="EMBL" id="ML769423">
    <property type="protein sequence ID" value="KAE9403678.1"/>
    <property type="molecule type" value="Genomic_DNA"/>
</dbReference>
<gene>
    <name evidence="11" type="ORF">BT96DRAFT_1016905</name>
</gene>
<feature type="domain" description="Nicotinate/nicotinamide phosphoribosyltransferase" evidence="9">
    <location>
        <begin position="151"/>
        <end position="390"/>
    </location>
</feature>
<proteinExistence type="inferred from homology"/>
<dbReference type="InterPro" id="IPR040727">
    <property type="entry name" value="NAPRTase_N"/>
</dbReference>
<dbReference type="EC" id="6.3.4.21" evidence="3 8"/>
<evidence type="ECO:0000256" key="8">
    <source>
        <dbReference type="RuleBase" id="RU003838"/>
    </source>
</evidence>
<sequence>MQNAVLIHFPDVYATYRFTNRNRDTTLFSRECFERFQIAVSEFSQVKLTSNERVWLSETCPYFSSQYLNYLESYRFKPEQVHIEFIPVDGTNGHIEITAEGLWIETILWEVPLMACLSETYFTTVDTDWSYDGQEDLAYQKGKTLLEAGCTFSEFGTRRRRSFHAQDLVVKALAKASQDIPNSGKLSGTSNVLLAQKYGLLPIGTVAHEWFMGIGALKGYETVNDLALEMWESVYTNAILLALTDTFSTSAFFRSFSKNPARAKKWHGLRQDSGDPFLFAPRAKEVYEGLGVDHREKIIIYSDSLDVNKALQLKKQADEIGFKSSFGIGTFLSNDFVKASDHNAKSKALNIVIKLASVNGKSCVKISDDLTKNTGNKTIVGEVKQMFGLPV</sequence>
<dbReference type="Gene3D" id="3.20.140.10">
    <property type="entry name" value="nicotinate phosphoribosyltransferase"/>
    <property type="match status" value="1"/>
</dbReference>
<evidence type="ECO:0000256" key="7">
    <source>
        <dbReference type="ARBA" id="ARBA00048668"/>
    </source>
</evidence>
<evidence type="ECO:0000256" key="3">
    <source>
        <dbReference type="ARBA" id="ARBA00013236"/>
    </source>
</evidence>
<comment type="PTM">
    <text evidence="8">Transiently phosphorylated on a His residue during the reaction cycle. Phosphorylation strongly increases the affinity for substrates and increases the rate of nicotinate D-ribonucleotide production. Dephosphorylation regenerates the low-affinity form of the enzyme, leading to product release.</text>
</comment>
<comment type="similarity">
    <text evidence="2 8">Belongs to the NAPRTase family.</text>
</comment>
<dbReference type="PANTHER" id="PTHR11098:SF1">
    <property type="entry name" value="NICOTINATE PHOSPHORIBOSYLTRANSFERASE"/>
    <property type="match status" value="1"/>
</dbReference>
<dbReference type="OrthoDB" id="193380at2759"/>
<dbReference type="Proteomes" id="UP000799118">
    <property type="component" value="Unassembled WGS sequence"/>
</dbReference>
<evidence type="ECO:0000259" key="9">
    <source>
        <dbReference type="Pfam" id="PF04095"/>
    </source>
</evidence>
<dbReference type="GO" id="GO:0016757">
    <property type="term" value="F:glycosyltransferase activity"/>
    <property type="evidence" value="ECO:0007669"/>
    <property type="project" value="UniProtKB-KW"/>
</dbReference>
<dbReference type="PANTHER" id="PTHR11098">
    <property type="entry name" value="NICOTINATE PHOSPHORIBOSYLTRANSFERASE"/>
    <property type="match status" value="1"/>
</dbReference>
<accession>A0A6A4I2M9</accession>
<evidence type="ECO:0000256" key="1">
    <source>
        <dbReference type="ARBA" id="ARBA00004952"/>
    </source>
</evidence>
<keyword evidence="11" id="KW-0808">Transferase</keyword>
<dbReference type="GO" id="GO:0034355">
    <property type="term" value="P:NAD+ biosynthetic process via the salvage pathway"/>
    <property type="evidence" value="ECO:0007669"/>
    <property type="project" value="TreeGrafter"/>
</dbReference>
<dbReference type="InterPro" id="IPR007229">
    <property type="entry name" value="Nic_PRibTrfase-Fam"/>
</dbReference>
<dbReference type="UniPathway" id="UPA00253">
    <property type="reaction ID" value="UER00457"/>
</dbReference>
<dbReference type="Pfam" id="PF17767">
    <property type="entry name" value="NAPRTase_N"/>
    <property type="match status" value="1"/>
</dbReference>
<keyword evidence="6 8" id="KW-0662">Pyridine nucleotide biosynthesis</keyword>
<comment type="function">
    <text evidence="8">Catalyzes the synthesis of beta-nicotinate D-ribonucleotide from nicotinate and 5-phospho-D-ribose 1-phosphate at the expense of ATP.</text>
</comment>
<keyword evidence="11" id="KW-0328">Glycosyltransferase</keyword>
<keyword evidence="12" id="KW-1185">Reference proteome</keyword>
<dbReference type="InterPro" id="IPR036068">
    <property type="entry name" value="Nicotinate_pribotase-like_C"/>
</dbReference>
<dbReference type="PIRSF" id="PIRSF000484">
    <property type="entry name" value="NAPRT"/>
    <property type="match status" value="1"/>
</dbReference>
<dbReference type="GO" id="GO:0005829">
    <property type="term" value="C:cytosol"/>
    <property type="evidence" value="ECO:0007669"/>
    <property type="project" value="TreeGrafter"/>
</dbReference>
<evidence type="ECO:0000256" key="5">
    <source>
        <dbReference type="ARBA" id="ARBA00022598"/>
    </source>
</evidence>
<dbReference type="InterPro" id="IPR006406">
    <property type="entry name" value="Nic_PRibTrfase"/>
</dbReference>
<keyword evidence="4" id="KW-0597">Phosphoprotein</keyword>